<keyword evidence="2" id="KW-1185">Reference proteome</keyword>
<name>A0A1C7MF72_GRIFR</name>
<comment type="caution">
    <text evidence="1">The sequence shown here is derived from an EMBL/GenBank/DDBJ whole genome shotgun (WGS) entry which is preliminary data.</text>
</comment>
<organism evidence="1 2">
    <name type="scientific">Grifola frondosa</name>
    <name type="common">Maitake</name>
    <name type="synonym">Polyporus frondosus</name>
    <dbReference type="NCBI Taxonomy" id="5627"/>
    <lineage>
        <taxon>Eukaryota</taxon>
        <taxon>Fungi</taxon>
        <taxon>Dikarya</taxon>
        <taxon>Basidiomycota</taxon>
        <taxon>Agaricomycotina</taxon>
        <taxon>Agaricomycetes</taxon>
        <taxon>Polyporales</taxon>
        <taxon>Grifolaceae</taxon>
        <taxon>Grifola</taxon>
    </lineage>
</organism>
<gene>
    <name evidence="1" type="ORF">A0H81_04661</name>
</gene>
<protein>
    <submittedName>
        <fullName evidence="1">Uncharacterized protein</fullName>
    </submittedName>
</protein>
<dbReference type="AlphaFoldDB" id="A0A1C7MF72"/>
<proteinExistence type="predicted"/>
<dbReference type="OrthoDB" id="2366471at2759"/>
<dbReference type="EMBL" id="LUGG01000004">
    <property type="protein sequence ID" value="OBZ75565.1"/>
    <property type="molecule type" value="Genomic_DNA"/>
</dbReference>
<reference evidence="1 2" key="1">
    <citation type="submission" date="2016-03" db="EMBL/GenBank/DDBJ databases">
        <title>Whole genome sequencing of Grifola frondosa 9006-11.</title>
        <authorList>
            <person name="Min B."/>
            <person name="Park H."/>
            <person name="Kim J.-G."/>
            <person name="Cho H."/>
            <person name="Oh Y.-L."/>
            <person name="Kong W.-S."/>
            <person name="Choi I.-G."/>
        </authorList>
    </citation>
    <scope>NUCLEOTIDE SEQUENCE [LARGE SCALE GENOMIC DNA]</scope>
    <source>
        <strain evidence="1 2">9006-11</strain>
    </source>
</reference>
<evidence type="ECO:0000313" key="1">
    <source>
        <dbReference type="EMBL" id="OBZ75565.1"/>
    </source>
</evidence>
<evidence type="ECO:0000313" key="2">
    <source>
        <dbReference type="Proteomes" id="UP000092993"/>
    </source>
</evidence>
<sequence length="151" mass="17608">MRFSHVPFSGNFCWNEDGYGRFVMLVLRPVNLEEQLEDLIPNKTAVWRRWRETVAQKITDGEKLGFDQVDWKMEDGSLTPEEITLLEVFWLRLREILNDVLSRRVALKLSLTVLDGTVCVNTAFFVRIYTGYCNTYAMPSFCIQFARKNSA</sequence>
<dbReference type="Proteomes" id="UP000092993">
    <property type="component" value="Unassembled WGS sequence"/>
</dbReference>
<accession>A0A1C7MF72</accession>